<feature type="transmembrane region" description="Helical" evidence="10">
    <location>
        <begin position="260"/>
        <end position="282"/>
    </location>
</feature>
<feature type="transmembrane region" description="Helical" evidence="10">
    <location>
        <begin position="119"/>
        <end position="144"/>
    </location>
</feature>
<dbReference type="SUPFAM" id="SSF103473">
    <property type="entry name" value="MFS general substrate transporter"/>
    <property type="match status" value="2"/>
</dbReference>
<dbReference type="HOGENOM" id="CLU_004790_0_2_6"/>
<feature type="transmembrane region" description="Helical" evidence="10">
    <location>
        <begin position="408"/>
        <end position="433"/>
    </location>
</feature>
<comment type="similarity">
    <text evidence="9">Belongs to the major facilitator superfamily. Proton-dependent oligopeptide transporter (POT/PTR) (TC 2.A.17) family.</text>
</comment>
<dbReference type="AlphaFoldDB" id="A0A077NFU2"/>
<feature type="transmembrane region" description="Helical" evidence="10">
    <location>
        <begin position="476"/>
        <end position="497"/>
    </location>
</feature>
<reference evidence="12" key="1">
    <citation type="submission" date="2013-07" db="EMBL/GenBank/DDBJ databases">
        <title>Sub-species coevolution in mutualistic symbiosis.</title>
        <authorList>
            <person name="Murfin K."/>
            <person name="Klassen J."/>
            <person name="Lee M."/>
            <person name="Forst S."/>
            <person name="Stock P."/>
            <person name="Goodrich-Blair H."/>
        </authorList>
    </citation>
    <scope>NUCLEOTIDE SEQUENCE [LARGE SCALE GENOMIC DNA]</scope>
    <source>
        <strain evidence="12">Puntauvense</strain>
    </source>
</reference>
<name>A0A077NFU2_XENBV</name>
<dbReference type="EC" id="3.1.3.1" evidence="12"/>
<evidence type="ECO:0000256" key="6">
    <source>
        <dbReference type="ARBA" id="ARBA00022927"/>
    </source>
</evidence>
<dbReference type="Proteomes" id="UP000028511">
    <property type="component" value="Unassembled WGS sequence"/>
</dbReference>
<accession>A0A077NFU2</accession>
<dbReference type="PANTHER" id="PTHR23517:SF15">
    <property type="entry name" value="PROTON-DEPENDENT OLIGOPEPTIDE FAMILY TRANSPORT PROTEIN"/>
    <property type="match status" value="1"/>
</dbReference>
<dbReference type="InterPro" id="IPR020846">
    <property type="entry name" value="MFS_dom"/>
</dbReference>
<protein>
    <submittedName>
        <fullName evidence="12">Putative Alkaline phosphatase</fullName>
        <ecNumber evidence="12">3.1.3.1</ecNumber>
    </submittedName>
</protein>
<evidence type="ECO:0000256" key="3">
    <source>
        <dbReference type="ARBA" id="ARBA00022475"/>
    </source>
</evidence>
<dbReference type="Pfam" id="PF00854">
    <property type="entry name" value="PTR2"/>
    <property type="match status" value="1"/>
</dbReference>
<dbReference type="PROSITE" id="PS50850">
    <property type="entry name" value="MFS"/>
    <property type="match status" value="1"/>
</dbReference>
<feature type="transmembrane region" description="Helical" evidence="10">
    <location>
        <begin position="445"/>
        <end position="464"/>
    </location>
</feature>
<dbReference type="GO" id="GO:0004035">
    <property type="term" value="F:alkaline phosphatase activity"/>
    <property type="evidence" value="ECO:0007669"/>
    <property type="project" value="UniProtKB-EC"/>
</dbReference>
<dbReference type="InterPro" id="IPR050171">
    <property type="entry name" value="MFS_Transporters"/>
</dbReference>
<feature type="transmembrane region" description="Helical" evidence="10">
    <location>
        <begin position="62"/>
        <end position="83"/>
    </location>
</feature>
<dbReference type="GO" id="GO:0005886">
    <property type="term" value="C:plasma membrane"/>
    <property type="evidence" value="ECO:0007669"/>
    <property type="project" value="UniProtKB-SubCell"/>
</dbReference>
<dbReference type="CDD" id="cd17346">
    <property type="entry name" value="MFS_DtpA_like"/>
    <property type="match status" value="1"/>
</dbReference>
<evidence type="ECO:0000313" key="12">
    <source>
        <dbReference type="EMBL" id="CDG97302.1"/>
    </source>
</evidence>
<dbReference type="GO" id="GO:1904680">
    <property type="term" value="F:peptide transmembrane transporter activity"/>
    <property type="evidence" value="ECO:0007669"/>
    <property type="project" value="InterPro"/>
</dbReference>
<feature type="transmembrane region" description="Helical" evidence="10">
    <location>
        <begin position="294"/>
        <end position="311"/>
    </location>
</feature>
<keyword evidence="4 9" id="KW-0812">Transmembrane</keyword>
<evidence type="ECO:0000256" key="10">
    <source>
        <dbReference type="SAM" id="Phobius"/>
    </source>
</evidence>
<evidence type="ECO:0000256" key="5">
    <source>
        <dbReference type="ARBA" id="ARBA00022856"/>
    </source>
</evidence>
<dbReference type="InterPro" id="IPR000109">
    <property type="entry name" value="POT_fam"/>
</dbReference>
<keyword evidence="6" id="KW-0653">Protein transport</keyword>
<proteinExistence type="inferred from homology"/>
<evidence type="ECO:0000313" key="13">
    <source>
        <dbReference type="Proteomes" id="UP000028511"/>
    </source>
</evidence>
<dbReference type="PROSITE" id="PS01023">
    <property type="entry name" value="PTR2_2"/>
    <property type="match status" value="1"/>
</dbReference>
<keyword evidence="7 10" id="KW-1133">Transmembrane helix</keyword>
<keyword evidence="8 10" id="KW-0472">Membrane</keyword>
<feature type="transmembrane region" description="Helical" evidence="10">
    <location>
        <begin position="92"/>
        <end position="113"/>
    </location>
</feature>
<feature type="transmembrane region" description="Helical" evidence="10">
    <location>
        <begin position="32"/>
        <end position="50"/>
    </location>
</feature>
<evidence type="ECO:0000256" key="7">
    <source>
        <dbReference type="ARBA" id="ARBA00022989"/>
    </source>
</evidence>
<feature type="domain" description="Major facilitator superfamily (MFS) profile" evidence="11">
    <location>
        <begin position="19"/>
        <end position="505"/>
    </location>
</feature>
<evidence type="ECO:0000256" key="1">
    <source>
        <dbReference type="ARBA" id="ARBA00004651"/>
    </source>
</evidence>
<dbReference type="InterPro" id="IPR036259">
    <property type="entry name" value="MFS_trans_sf"/>
</dbReference>
<feature type="transmembrane region" description="Helical" evidence="10">
    <location>
        <begin position="156"/>
        <end position="176"/>
    </location>
</feature>
<evidence type="ECO:0000256" key="2">
    <source>
        <dbReference type="ARBA" id="ARBA00022448"/>
    </source>
</evidence>
<dbReference type="GO" id="GO:0006857">
    <property type="term" value="P:oligopeptide transport"/>
    <property type="evidence" value="ECO:0007669"/>
    <property type="project" value="InterPro"/>
</dbReference>
<dbReference type="PANTHER" id="PTHR23517">
    <property type="entry name" value="RESISTANCE PROTEIN MDTM, PUTATIVE-RELATED-RELATED"/>
    <property type="match status" value="1"/>
</dbReference>
<comment type="caution">
    <text evidence="12">The sequence shown here is derived from an EMBL/GenBank/DDBJ whole genome shotgun (WGS) entry which is preliminary data.</text>
</comment>
<keyword evidence="5" id="KW-0571">Peptide transport</keyword>
<feature type="transmembrane region" description="Helical" evidence="10">
    <location>
        <begin position="375"/>
        <end position="396"/>
    </location>
</feature>
<evidence type="ECO:0000256" key="9">
    <source>
        <dbReference type="RuleBase" id="RU003755"/>
    </source>
</evidence>
<evidence type="ECO:0000259" key="11">
    <source>
        <dbReference type="PROSITE" id="PS50850"/>
    </source>
</evidence>
<feature type="transmembrane region" description="Helical" evidence="10">
    <location>
        <begin position="234"/>
        <end position="254"/>
    </location>
</feature>
<dbReference type="InterPro" id="IPR005279">
    <property type="entry name" value="Dipep/tripep_permease"/>
</dbReference>
<dbReference type="EMBL" id="CBSW010000172">
    <property type="protein sequence ID" value="CDG97302.1"/>
    <property type="molecule type" value="Genomic_DNA"/>
</dbReference>
<dbReference type="Gene3D" id="1.20.1250.20">
    <property type="entry name" value="MFS general substrate transporter like domains"/>
    <property type="match status" value="1"/>
</dbReference>
<keyword evidence="12" id="KW-0378">Hydrolase</keyword>
<keyword evidence="3" id="KW-1003">Cell membrane</keyword>
<evidence type="ECO:0000256" key="4">
    <source>
        <dbReference type="ARBA" id="ARBA00022692"/>
    </source>
</evidence>
<dbReference type="PROSITE" id="PS01022">
    <property type="entry name" value="PTR2_1"/>
    <property type="match status" value="1"/>
</dbReference>
<feature type="transmembrane region" description="Helical" evidence="10">
    <location>
        <begin position="182"/>
        <end position="203"/>
    </location>
</feature>
<dbReference type="NCBIfam" id="TIGR00924">
    <property type="entry name" value="yjdL_sub1_fam"/>
    <property type="match status" value="1"/>
</dbReference>
<gene>
    <name evidence="12" type="ORF">XBP1_2530003</name>
</gene>
<evidence type="ECO:0000256" key="8">
    <source>
        <dbReference type="ARBA" id="ARBA00023136"/>
    </source>
</evidence>
<dbReference type="InterPro" id="IPR018456">
    <property type="entry name" value="PTR2_symporter_CS"/>
</dbReference>
<organism evidence="12 13">
    <name type="scientific">Xenorhabdus bovienii str. puntauvense</name>
    <dbReference type="NCBI Taxonomy" id="1398201"/>
    <lineage>
        <taxon>Bacteria</taxon>
        <taxon>Pseudomonadati</taxon>
        <taxon>Pseudomonadota</taxon>
        <taxon>Gammaproteobacteria</taxon>
        <taxon>Enterobacterales</taxon>
        <taxon>Morganellaceae</taxon>
        <taxon>Xenorhabdus</taxon>
    </lineage>
</organism>
<sequence length="511" mass="56428">MQSSNKNGNHRTFFGHPYPLSALFMTEMWERFSFYGIRPLLILFMSAAIFEGGMGIPREQASAIVGIFAGSIYLTSLPGGWLADNWLGQRLAVWYGSIIIALGHLSIALSGIWNNNLFFIGLLLITIGTGLFKTCVTVMVGTLYKKDDPRRDGGFSLFYMGINLGSLIAALITGWLVKDYGWHWGFGVGGLGMLVALLIFRFYTIPLMRRYDKEAGLDSSWDHPMVKRKNVGKWIGALLVVICAIVATVAMGVIPFNPVMVANVLVYIISLSVILYFAYLFLFAGLDRNEKTRLFICFILLVSAALFWSAFEQKPTSFNLFAKDYTDRIVLGYEIPAVWFQSINPLYIILLAPLFSWLWPMLAKRNMNPSSIGKFMIAMLFAAGGFGIMMFASQYVLATGGTVSPLWLIFSILLLTLGELCLSPIGLATMTVLAPSRMRGQVMGLWFCASALGNLAAGLIGGNVRADKLDSLPELFSNVSLSLIICSAVLLVLIIPIRRLMSNLHQAETKS</sequence>
<dbReference type="RefSeq" id="WP_038209477.1">
    <property type="nucleotide sequence ID" value="NZ_CAWLWN010000215.1"/>
</dbReference>
<keyword evidence="2 9" id="KW-0813">Transport</keyword>
<feature type="transmembrane region" description="Helical" evidence="10">
    <location>
        <begin position="346"/>
        <end position="363"/>
    </location>
</feature>
<comment type="subcellular location">
    <subcellularLocation>
        <location evidence="1">Cell membrane</location>
        <topology evidence="1">Multi-pass membrane protein</topology>
    </subcellularLocation>
    <subcellularLocation>
        <location evidence="9">Membrane</location>
        <topology evidence="9">Multi-pass membrane protein</topology>
    </subcellularLocation>
</comment>
<dbReference type="GO" id="GO:0015031">
    <property type="term" value="P:protein transport"/>
    <property type="evidence" value="ECO:0007669"/>
    <property type="project" value="UniProtKB-KW"/>
</dbReference>